<dbReference type="HOGENOM" id="CLU_077650_0_0_9"/>
<dbReference type="Proteomes" id="UP000006053">
    <property type="component" value="Chromosome"/>
</dbReference>
<dbReference type="EMBL" id="CP003348">
    <property type="protein sequence ID" value="AFL99634.1"/>
    <property type="molecule type" value="Genomic_DNA"/>
</dbReference>
<evidence type="ECO:0000256" key="1">
    <source>
        <dbReference type="ARBA" id="ARBA00023186"/>
    </source>
</evidence>
<keyword evidence="1" id="KW-0143">Chaperone</keyword>
<accession>I4A6Q0</accession>
<dbReference type="InterPro" id="IPR020945">
    <property type="entry name" value="DMSO/NO3_reduct_chaperone"/>
</dbReference>
<evidence type="ECO:0000313" key="2">
    <source>
        <dbReference type="EMBL" id="AFL99634.1"/>
    </source>
</evidence>
<gene>
    <name evidence="2" type="ordered locus">Desde_1205</name>
</gene>
<dbReference type="eggNOG" id="COG3381">
    <property type="taxonomic scope" value="Bacteria"/>
</dbReference>
<dbReference type="AlphaFoldDB" id="I4A6Q0"/>
<dbReference type="PANTHER" id="PTHR34227:SF1">
    <property type="entry name" value="DIMETHYL SULFOXIDE REDUCTASE CHAPERONE-RELATED"/>
    <property type="match status" value="1"/>
</dbReference>
<proteinExistence type="predicted"/>
<dbReference type="SUPFAM" id="SSF89155">
    <property type="entry name" value="TorD-like"/>
    <property type="match status" value="1"/>
</dbReference>
<dbReference type="Gene3D" id="1.10.3480.10">
    <property type="entry name" value="TorD-like"/>
    <property type="match status" value="1"/>
</dbReference>
<dbReference type="PANTHER" id="PTHR34227">
    <property type="entry name" value="CHAPERONE PROTEIN YCDY"/>
    <property type="match status" value="1"/>
</dbReference>
<organism evidence="2 3">
    <name type="scientific">Desulfitobacterium dehalogenans (strain ATCC 51507 / DSM 9161 / JW/IU-DC1)</name>
    <dbReference type="NCBI Taxonomy" id="756499"/>
    <lineage>
        <taxon>Bacteria</taxon>
        <taxon>Bacillati</taxon>
        <taxon>Bacillota</taxon>
        <taxon>Clostridia</taxon>
        <taxon>Eubacteriales</taxon>
        <taxon>Desulfitobacteriaceae</taxon>
        <taxon>Desulfitobacterium</taxon>
    </lineage>
</organism>
<dbReference type="Pfam" id="PF02613">
    <property type="entry name" value="Nitrate_red_del"/>
    <property type="match status" value="1"/>
</dbReference>
<dbReference type="KEGG" id="ddh:Desde_1205"/>
<dbReference type="InterPro" id="IPR036411">
    <property type="entry name" value="TorD-like_sf"/>
</dbReference>
<reference evidence="2 3" key="2">
    <citation type="journal article" date="2015" name="J. Bacteriol.">
        <title>Genomic, proteomic, and biochemical analysis of the organohalide respiratory pathway in Desulfitobacterium dehalogenans.</title>
        <authorList>
            <person name="Kruse T."/>
            <person name="van de Pas B.A."/>
            <person name="Atteia A."/>
            <person name="Krab K."/>
            <person name="Hagen W.R."/>
            <person name="Goodwin L."/>
            <person name="Chain P."/>
            <person name="Boeren S."/>
            <person name="Maphosa F."/>
            <person name="Schraa G."/>
            <person name="de Vos W.M."/>
            <person name="van der Oost J."/>
            <person name="Smidt H."/>
            <person name="Stams A.J."/>
        </authorList>
    </citation>
    <scope>NUCLEOTIDE SEQUENCE [LARGE SCALE GENOMIC DNA]</scope>
    <source>
        <strain evidence="3">ATCC 51507 / DSM 9161 / JW/IU-DC1</strain>
    </source>
</reference>
<dbReference type="STRING" id="756499.Desde_1205"/>
<reference evidence="3" key="1">
    <citation type="submission" date="2012-06" db="EMBL/GenBank/DDBJ databases">
        <title>Complete sequence of Desulfitobacterium dehalogenans ATCC 51507.</title>
        <authorList>
            <person name="Lucas S."/>
            <person name="Han J."/>
            <person name="Lapidus A."/>
            <person name="Cheng J.-F."/>
            <person name="Goodwin L."/>
            <person name="Pitluck S."/>
            <person name="Peters L."/>
            <person name="Ovchinnikova G."/>
            <person name="Teshima H."/>
            <person name="Detter J.C."/>
            <person name="Han C."/>
            <person name="Tapia R."/>
            <person name="Land M."/>
            <person name="Hauser L."/>
            <person name="Kyrpides N."/>
            <person name="Ivanova N."/>
            <person name="Pagani I."/>
            <person name="Kruse T."/>
            <person name="de Vos W.M."/>
            <person name="Smidt H."/>
            <person name="Woyke T."/>
        </authorList>
    </citation>
    <scope>NUCLEOTIDE SEQUENCE [LARGE SCALE GENOMIC DNA]</scope>
    <source>
        <strain evidence="3">ATCC 51507 / DSM 9161 / JW/IU-DC1</strain>
    </source>
</reference>
<name>I4A6Q0_DESDJ</name>
<sequence length="229" mass="26932">METTQNDTIAILLANRHYLYGLLQHTFGNEPSSQLFEAVTGEHTQDALQLWLNEDSDPSAYLSLLNEVKMALNNDREKTLEHLKSEYTFLFIGPNRLPAPPWESVYRSEERMIFQESTLRVRRAYLEYGFLPSNYPHEADDHLAMELDFMVHLSKLALERFEEERHEDTQKILSSQKKFLEEHLLVWIKDFSREIQNSKTHYFYPQLAALTEKILQVDKVVIQEIMGVI</sequence>
<evidence type="ECO:0000313" key="3">
    <source>
        <dbReference type="Proteomes" id="UP000006053"/>
    </source>
</evidence>
<protein>
    <submittedName>
        <fullName evidence="2">Putative component of anaerobic dehydrogenase</fullName>
    </submittedName>
</protein>
<dbReference type="InterPro" id="IPR050289">
    <property type="entry name" value="TorD/DmsD_chaperones"/>
</dbReference>
<keyword evidence="3" id="KW-1185">Reference proteome</keyword>